<evidence type="ECO:0000313" key="3">
    <source>
        <dbReference type="Proteomes" id="UP000054217"/>
    </source>
</evidence>
<feature type="compositionally biased region" description="Low complexity" evidence="1">
    <location>
        <begin position="13"/>
        <end position="42"/>
    </location>
</feature>
<dbReference type="Proteomes" id="UP000054217">
    <property type="component" value="Unassembled WGS sequence"/>
</dbReference>
<dbReference type="OrthoDB" id="59699at2759"/>
<evidence type="ECO:0000313" key="2">
    <source>
        <dbReference type="EMBL" id="KIO03281.1"/>
    </source>
</evidence>
<accession>A0A0C3P6S4</accession>
<reference evidence="2 3" key="1">
    <citation type="submission" date="2014-04" db="EMBL/GenBank/DDBJ databases">
        <authorList>
            <consortium name="DOE Joint Genome Institute"/>
            <person name="Kuo A."/>
            <person name="Kohler A."/>
            <person name="Costa M.D."/>
            <person name="Nagy L.G."/>
            <person name="Floudas D."/>
            <person name="Copeland A."/>
            <person name="Barry K.W."/>
            <person name="Cichocki N."/>
            <person name="Veneault-Fourrey C."/>
            <person name="LaButti K."/>
            <person name="Lindquist E.A."/>
            <person name="Lipzen A."/>
            <person name="Lundell T."/>
            <person name="Morin E."/>
            <person name="Murat C."/>
            <person name="Sun H."/>
            <person name="Tunlid A."/>
            <person name="Henrissat B."/>
            <person name="Grigoriev I.V."/>
            <person name="Hibbett D.S."/>
            <person name="Martin F."/>
            <person name="Nordberg H.P."/>
            <person name="Cantor M.N."/>
            <person name="Hua S.X."/>
        </authorList>
    </citation>
    <scope>NUCLEOTIDE SEQUENCE [LARGE SCALE GENOMIC DNA]</scope>
    <source>
        <strain evidence="2 3">Marx 270</strain>
    </source>
</reference>
<feature type="compositionally biased region" description="Polar residues" evidence="1">
    <location>
        <begin position="63"/>
        <end position="76"/>
    </location>
</feature>
<keyword evidence="3" id="KW-1185">Reference proteome</keyword>
<dbReference type="InterPro" id="IPR027417">
    <property type="entry name" value="P-loop_NTPase"/>
</dbReference>
<dbReference type="Gene3D" id="3.40.50.300">
    <property type="entry name" value="P-loop containing nucleotide triphosphate hydrolases"/>
    <property type="match status" value="1"/>
</dbReference>
<dbReference type="STRING" id="870435.A0A0C3P6S4"/>
<dbReference type="HOGENOM" id="CLU_023805_6_1_1"/>
<protein>
    <submittedName>
        <fullName evidence="2">Uncharacterized protein</fullName>
    </submittedName>
</protein>
<feature type="compositionally biased region" description="Basic and acidic residues" evidence="1">
    <location>
        <begin position="77"/>
        <end position="92"/>
    </location>
</feature>
<dbReference type="SUPFAM" id="SSF52540">
    <property type="entry name" value="P-loop containing nucleoside triphosphate hydrolases"/>
    <property type="match status" value="1"/>
</dbReference>
<proteinExistence type="predicted"/>
<name>A0A0C3P6S4_PISTI</name>
<dbReference type="InParanoid" id="A0A0C3P6S4"/>
<gene>
    <name evidence="2" type="ORF">M404DRAFT_1001553</name>
</gene>
<feature type="region of interest" description="Disordered" evidence="1">
    <location>
        <begin position="13"/>
        <end position="120"/>
    </location>
</feature>
<sequence length="448" mass="49241">MAPCSLRSWWRSLRRSQPPSSSVGVLPPSEAASSVVPDAVVPTRASDDCLDPTEVKKQIDGIPSQTPSGNAVVSTRASDDRLDPTEAKKQIDRIPSQPLSRSAGILLPTEASPSVSPDAVVPTRASDYRLDPAEAKKQIDRIPRFRILVMGRANAGKTTILQRVCNTTDQPEIFDGKGKKVDTGAVRGSLGRGYHNIEDELVFRSNPHFVFHDSCGFEAGSEAEFDEMKKFVTDQAKATKLERRIHAIWYCIPLNESHRMVMAAERKFFNECDSGHVPVIVLLTKADTLNLDAVQELMRRGLTVDDAMKGAPEVEKQLQKGCLEKIKGWLDELKFPPQNYLMLTGMEQESADCGELLRCTANALTEEGLQGLLISSQQSNLGLCMEFAIMETLKKTMKHVADQIKLDGLAYALASWFPFHVSGVMADDGGGCMLTCSLPPCWTGVHRK</sequence>
<dbReference type="CDD" id="cd00882">
    <property type="entry name" value="Ras_like_GTPase"/>
    <property type="match status" value="1"/>
</dbReference>
<organism evidence="2 3">
    <name type="scientific">Pisolithus tinctorius Marx 270</name>
    <dbReference type="NCBI Taxonomy" id="870435"/>
    <lineage>
        <taxon>Eukaryota</taxon>
        <taxon>Fungi</taxon>
        <taxon>Dikarya</taxon>
        <taxon>Basidiomycota</taxon>
        <taxon>Agaricomycotina</taxon>
        <taxon>Agaricomycetes</taxon>
        <taxon>Agaricomycetidae</taxon>
        <taxon>Boletales</taxon>
        <taxon>Sclerodermatineae</taxon>
        <taxon>Pisolithaceae</taxon>
        <taxon>Pisolithus</taxon>
    </lineage>
</organism>
<reference evidence="3" key="2">
    <citation type="submission" date="2015-01" db="EMBL/GenBank/DDBJ databases">
        <title>Evolutionary Origins and Diversification of the Mycorrhizal Mutualists.</title>
        <authorList>
            <consortium name="DOE Joint Genome Institute"/>
            <consortium name="Mycorrhizal Genomics Consortium"/>
            <person name="Kohler A."/>
            <person name="Kuo A."/>
            <person name="Nagy L.G."/>
            <person name="Floudas D."/>
            <person name="Copeland A."/>
            <person name="Barry K.W."/>
            <person name="Cichocki N."/>
            <person name="Veneault-Fourrey C."/>
            <person name="LaButti K."/>
            <person name="Lindquist E.A."/>
            <person name="Lipzen A."/>
            <person name="Lundell T."/>
            <person name="Morin E."/>
            <person name="Murat C."/>
            <person name="Riley R."/>
            <person name="Ohm R."/>
            <person name="Sun H."/>
            <person name="Tunlid A."/>
            <person name="Henrissat B."/>
            <person name="Grigoriev I.V."/>
            <person name="Hibbett D.S."/>
            <person name="Martin F."/>
        </authorList>
    </citation>
    <scope>NUCLEOTIDE SEQUENCE [LARGE SCALE GENOMIC DNA]</scope>
    <source>
        <strain evidence="3">Marx 270</strain>
    </source>
</reference>
<dbReference type="EMBL" id="KN831977">
    <property type="protein sequence ID" value="KIO03281.1"/>
    <property type="molecule type" value="Genomic_DNA"/>
</dbReference>
<evidence type="ECO:0000256" key="1">
    <source>
        <dbReference type="SAM" id="MobiDB-lite"/>
    </source>
</evidence>
<dbReference type="AlphaFoldDB" id="A0A0C3P6S4"/>